<accession>A0A6B3RN50</accession>
<protein>
    <submittedName>
        <fullName evidence="1">Uncharacterized protein</fullName>
    </submittedName>
</protein>
<evidence type="ECO:0000313" key="1">
    <source>
        <dbReference type="EMBL" id="NEX47490.1"/>
    </source>
</evidence>
<comment type="caution">
    <text evidence="1">The sequence shown here is derived from an EMBL/GenBank/DDBJ whole genome shotgun (WGS) entry which is preliminary data.</text>
</comment>
<dbReference type="RefSeq" id="WP_164613280.1">
    <property type="nucleotide sequence ID" value="NZ_JAAIKE010000005.1"/>
</dbReference>
<sequence>MAFELIAALIAAFALGGLAHLLRKLSGQRLPKWSVSAAAALGLIGTTIWLEYDWFNRVSAELPEGVEVVWKADEVMALRPWTMIAPLTTRFVAMDTRGIAQHPNNADLRMAKLFNFGRWRPVTNALMVIDCAGRRQVLVSEGVEITNEGTLQGAEWVNAPEGDGFQAAACKAA</sequence>
<dbReference type="Proteomes" id="UP000481421">
    <property type="component" value="Unassembled WGS sequence"/>
</dbReference>
<gene>
    <name evidence="1" type="ORF">G3572_14860</name>
</gene>
<dbReference type="AlphaFoldDB" id="A0A6B3RN50"/>
<keyword evidence="2" id="KW-1185">Reference proteome</keyword>
<dbReference type="EMBL" id="JAAIKE010000005">
    <property type="protein sequence ID" value="NEX47490.1"/>
    <property type="molecule type" value="Genomic_DNA"/>
</dbReference>
<name>A0A6B3RN50_9RHOB</name>
<evidence type="ECO:0000313" key="2">
    <source>
        <dbReference type="Proteomes" id="UP000481421"/>
    </source>
</evidence>
<organism evidence="1 2">
    <name type="scientific">Pseudotabrizicola algicola</name>
    <dbReference type="NCBI Taxonomy" id="2709381"/>
    <lineage>
        <taxon>Bacteria</taxon>
        <taxon>Pseudomonadati</taxon>
        <taxon>Pseudomonadota</taxon>
        <taxon>Alphaproteobacteria</taxon>
        <taxon>Rhodobacterales</taxon>
        <taxon>Paracoccaceae</taxon>
        <taxon>Pseudotabrizicola</taxon>
    </lineage>
</organism>
<reference evidence="1 2" key="1">
    <citation type="submission" date="2020-02" db="EMBL/GenBank/DDBJ databases">
        <title>Rhodobacter algicola sp. nov., isolated from microalga culture.</title>
        <authorList>
            <person name="Park C.-Y."/>
        </authorList>
    </citation>
    <scope>NUCLEOTIDE SEQUENCE [LARGE SCALE GENOMIC DNA]</scope>
    <source>
        <strain evidence="1 2">ETT8</strain>
    </source>
</reference>
<proteinExistence type="predicted"/>